<evidence type="ECO:0000256" key="5">
    <source>
        <dbReference type="ARBA" id="ARBA00023139"/>
    </source>
</evidence>
<evidence type="ECO:0000256" key="2">
    <source>
        <dbReference type="ARBA" id="ARBA00022475"/>
    </source>
</evidence>
<gene>
    <name evidence="9" type="ORF">F0357_04690</name>
</gene>
<dbReference type="RefSeq" id="WP_153479308.1">
    <property type="nucleotide sequence ID" value="NZ_VWNA01000001.1"/>
</dbReference>
<comment type="similarity">
    <text evidence="1">Belongs to the EcnA/EcnB lipoprotein family.</text>
</comment>
<evidence type="ECO:0000313" key="9">
    <source>
        <dbReference type="EMBL" id="MQT11977.1"/>
    </source>
</evidence>
<feature type="chain" id="PRO_5025646182" evidence="8">
    <location>
        <begin position="22"/>
        <end position="50"/>
    </location>
</feature>
<name>A0A6A7Y0Q7_9HYPH</name>
<keyword evidence="3 8" id="KW-0732">Signal</keyword>
<proteinExistence type="inferred from homology"/>
<organism evidence="9 10">
    <name type="scientific">Segnochrobactrum spirostomi</name>
    <dbReference type="NCBI Taxonomy" id="2608987"/>
    <lineage>
        <taxon>Bacteria</taxon>
        <taxon>Pseudomonadati</taxon>
        <taxon>Pseudomonadota</taxon>
        <taxon>Alphaproteobacteria</taxon>
        <taxon>Hyphomicrobiales</taxon>
        <taxon>Segnochrobactraceae</taxon>
        <taxon>Segnochrobactrum</taxon>
    </lineage>
</organism>
<protein>
    <submittedName>
        <fullName evidence="9">Entericidin A/B family lipoprotein</fullName>
    </submittedName>
</protein>
<dbReference type="GO" id="GO:0009636">
    <property type="term" value="P:response to toxic substance"/>
    <property type="evidence" value="ECO:0007669"/>
    <property type="project" value="InterPro"/>
</dbReference>
<keyword evidence="5" id="KW-0564">Palmitate</keyword>
<keyword evidence="10" id="KW-1185">Reference proteome</keyword>
<dbReference type="AlphaFoldDB" id="A0A6A7Y0Q7"/>
<evidence type="ECO:0000256" key="3">
    <source>
        <dbReference type="ARBA" id="ARBA00022729"/>
    </source>
</evidence>
<dbReference type="Pfam" id="PF08085">
    <property type="entry name" value="Entericidin"/>
    <property type="match status" value="1"/>
</dbReference>
<keyword evidence="4" id="KW-0472">Membrane</keyword>
<comment type="caution">
    <text evidence="9">The sequence shown here is derived from an EMBL/GenBank/DDBJ whole genome shotgun (WGS) entry which is preliminary data.</text>
</comment>
<accession>A0A6A7Y0Q7</accession>
<keyword evidence="6 9" id="KW-0449">Lipoprotein</keyword>
<evidence type="ECO:0000256" key="4">
    <source>
        <dbReference type="ARBA" id="ARBA00023136"/>
    </source>
</evidence>
<dbReference type="PROSITE" id="PS51257">
    <property type="entry name" value="PROKAR_LIPOPROTEIN"/>
    <property type="match status" value="1"/>
</dbReference>
<evidence type="ECO:0000256" key="8">
    <source>
        <dbReference type="SAM" id="SignalP"/>
    </source>
</evidence>
<dbReference type="GO" id="GO:0016020">
    <property type="term" value="C:membrane"/>
    <property type="evidence" value="ECO:0007669"/>
    <property type="project" value="InterPro"/>
</dbReference>
<dbReference type="EMBL" id="VWNA01000001">
    <property type="protein sequence ID" value="MQT11977.1"/>
    <property type="molecule type" value="Genomic_DNA"/>
</dbReference>
<dbReference type="InterPro" id="IPR012556">
    <property type="entry name" value="Entericidin"/>
</dbReference>
<evidence type="ECO:0000256" key="6">
    <source>
        <dbReference type="ARBA" id="ARBA00023288"/>
    </source>
</evidence>
<feature type="signal peptide" evidence="8">
    <location>
        <begin position="1"/>
        <end position="21"/>
    </location>
</feature>
<feature type="region of interest" description="Disordered" evidence="7">
    <location>
        <begin position="29"/>
        <end position="50"/>
    </location>
</feature>
<evidence type="ECO:0000256" key="1">
    <source>
        <dbReference type="ARBA" id="ARBA00010296"/>
    </source>
</evidence>
<evidence type="ECO:0000256" key="7">
    <source>
        <dbReference type="SAM" id="MobiDB-lite"/>
    </source>
</evidence>
<evidence type="ECO:0000313" key="10">
    <source>
        <dbReference type="Proteomes" id="UP000332515"/>
    </source>
</evidence>
<sequence>MTSLRTLVVFASLAVSALALAACGNTVRGVGQDMSKNGSAVQGAAEDMTR</sequence>
<dbReference type="Proteomes" id="UP000332515">
    <property type="component" value="Unassembled WGS sequence"/>
</dbReference>
<reference evidence="9 10" key="1">
    <citation type="submission" date="2019-09" db="EMBL/GenBank/DDBJ databases">
        <title>Segnochrobactrum spirostomi gen. nov., sp. nov., isolated from the ciliate Spirostomum cf. yagiui and description of a novel family, Segnochrobactraceae fam. nov. within the order Rhizobiales of the class Alphaproteobacteria.</title>
        <authorList>
            <person name="Akter S."/>
            <person name="Shazib S.U.A."/>
            <person name="Shin M.K."/>
        </authorList>
    </citation>
    <scope>NUCLEOTIDE SEQUENCE [LARGE SCALE GENOMIC DNA]</scope>
    <source>
        <strain evidence="9 10">Sp-1</strain>
    </source>
</reference>
<keyword evidence="2" id="KW-1003">Cell membrane</keyword>